<keyword evidence="3 12" id="KW-0808">Transferase</keyword>
<feature type="transmembrane region" description="Helical" evidence="9">
    <location>
        <begin position="168"/>
        <end position="183"/>
    </location>
</feature>
<name>A0ABV9S2A3_9PSEU</name>
<feature type="domain" description="SGNH" evidence="11">
    <location>
        <begin position="477"/>
        <end position="707"/>
    </location>
</feature>
<dbReference type="Gene3D" id="3.40.50.1110">
    <property type="entry name" value="SGNH hydrolase"/>
    <property type="match status" value="1"/>
</dbReference>
<comment type="caution">
    <text evidence="12">The sequence shown here is derived from an EMBL/GenBank/DDBJ whole genome shotgun (WGS) entry which is preliminary data.</text>
</comment>
<evidence type="ECO:0000256" key="2">
    <source>
        <dbReference type="ARBA" id="ARBA00022475"/>
    </source>
</evidence>
<organism evidence="12 13">
    <name type="scientific">Actinophytocola glycyrrhizae</name>
    <dbReference type="NCBI Taxonomy" id="2044873"/>
    <lineage>
        <taxon>Bacteria</taxon>
        <taxon>Bacillati</taxon>
        <taxon>Actinomycetota</taxon>
        <taxon>Actinomycetes</taxon>
        <taxon>Pseudonocardiales</taxon>
        <taxon>Pseudonocardiaceae</taxon>
    </lineage>
</organism>
<evidence type="ECO:0000256" key="8">
    <source>
        <dbReference type="SAM" id="MobiDB-lite"/>
    </source>
</evidence>
<evidence type="ECO:0000259" key="10">
    <source>
        <dbReference type="Pfam" id="PF01757"/>
    </source>
</evidence>
<feature type="transmembrane region" description="Helical" evidence="9">
    <location>
        <begin position="311"/>
        <end position="330"/>
    </location>
</feature>
<dbReference type="Pfam" id="PF01757">
    <property type="entry name" value="Acyl_transf_3"/>
    <property type="match status" value="1"/>
</dbReference>
<dbReference type="GO" id="GO:0016746">
    <property type="term" value="F:acyltransferase activity"/>
    <property type="evidence" value="ECO:0007669"/>
    <property type="project" value="UniProtKB-KW"/>
</dbReference>
<feature type="transmembrane region" description="Helical" evidence="9">
    <location>
        <begin position="342"/>
        <end position="358"/>
    </location>
</feature>
<evidence type="ECO:0000313" key="12">
    <source>
        <dbReference type="EMBL" id="MFC4854721.1"/>
    </source>
</evidence>
<feature type="transmembrane region" description="Helical" evidence="9">
    <location>
        <begin position="244"/>
        <end position="264"/>
    </location>
</feature>
<evidence type="ECO:0000256" key="1">
    <source>
        <dbReference type="ARBA" id="ARBA00004651"/>
    </source>
</evidence>
<feature type="transmembrane region" description="Helical" evidence="9">
    <location>
        <begin position="270"/>
        <end position="290"/>
    </location>
</feature>
<evidence type="ECO:0000259" key="11">
    <source>
        <dbReference type="Pfam" id="PF19040"/>
    </source>
</evidence>
<feature type="region of interest" description="Disordered" evidence="8">
    <location>
        <begin position="1"/>
        <end position="20"/>
    </location>
</feature>
<evidence type="ECO:0000256" key="3">
    <source>
        <dbReference type="ARBA" id="ARBA00022679"/>
    </source>
</evidence>
<keyword evidence="6 9" id="KW-0472">Membrane</keyword>
<dbReference type="RefSeq" id="WP_378056649.1">
    <property type="nucleotide sequence ID" value="NZ_JBHSIS010000006.1"/>
</dbReference>
<keyword evidence="13" id="KW-1185">Reference proteome</keyword>
<feature type="transmembrane region" description="Helical" evidence="9">
    <location>
        <begin position="379"/>
        <end position="398"/>
    </location>
</feature>
<keyword evidence="4 9" id="KW-0812">Transmembrane</keyword>
<feature type="transmembrane region" description="Helical" evidence="9">
    <location>
        <begin position="55"/>
        <end position="75"/>
    </location>
</feature>
<sequence>METVTAHRPGDDAPTERLPAVPARPGFRPDIQALRAVAVLAVVVNHLSANWLTGGYVGVDVFFVISGFLISSHLDREITGTGRVRLGRFYARRIRRLLPAALLVLGLSLAAAYFLLPYPRWAATANEAAASAMYWENWLLAAKSVDYSAASEAASLAQHYWSLSVEEQFYLVWPLLLLLLFKVRRRRAQVVGIAAVGAASLAFSVYYTEASPNEAYFVTHGRAWEFAAGALVALLASRLMLPRAAAGLASFAGFAMIIAAAVLYDHHTPFPGYLALVPTVGTALVIVGGLRPGRQWHSPVTGSWPVQAIGNFSYSLYLWHWPLILLAPFVLGDLLDAGEMTTPYLLGVLAVSLVLASLSKRLVEDRGMSFGPLARSTKLTFVAMVAVVAAIAVAAGALERAYDDEVATAERKAEQVMKDPEVMANPCHGAPAMIRENKCADPFGPAEIVTMGPANEYYDTPEEECEALDEYKVGSKKTTTVCDFSRGAKAAPVVWLVGDSHAQQWQGPLFDLAREHRWVLKLALLGGCPFADVEFTGYRTVASEANRRACTDWTANMADVVTDDRPMMVFVSFFARAENADDGSGRSQTDQYRDGLEPYWRKWTGAGAKVFVLADPPLNGGVRARDCVVLNPDDPLACAVDREVAHPGDPLTEVARRPRVPGVTLVDMTDYFCDDRRCYAVVGNVAVYFDHDHMNLEFSRSMKPMIAEAIGLR</sequence>
<dbReference type="Proteomes" id="UP001595859">
    <property type="component" value="Unassembled WGS sequence"/>
</dbReference>
<accession>A0ABV9S2A3</accession>
<evidence type="ECO:0000256" key="6">
    <source>
        <dbReference type="ARBA" id="ARBA00023136"/>
    </source>
</evidence>
<feature type="domain" description="Acyltransferase 3" evidence="10">
    <location>
        <begin position="30"/>
        <end position="357"/>
    </location>
</feature>
<comment type="subcellular location">
    <subcellularLocation>
        <location evidence="1">Cell membrane</location>
        <topology evidence="1">Multi-pass membrane protein</topology>
    </subcellularLocation>
</comment>
<dbReference type="Pfam" id="PF19040">
    <property type="entry name" value="SGNH"/>
    <property type="match status" value="1"/>
</dbReference>
<feature type="transmembrane region" description="Helical" evidence="9">
    <location>
        <begin position="190"/>
        <end position="207"/>
    </location>
</feature>
<evidence type="ECO:0000256" key="4">
    <source>
        <dbReference type="ARBA" id="ARBA00022692"/>
    </source>
</evidence>
<reference evidence="13" key="1">
    <citation type="journal article" date="2019" name="Int. J. Syst. Evol. Microbiol.">
        <title>The Global Catalogue of Microorganisms (GCM) 10K type strain sequencing project: providing services to taxonomists for standard genome sequencing and annotation.</title>
        <authorList>
            <consortium name="The Broad Institute Genomics Platform"/>
            <consortium name="The Broad Institute Genome Sequencing Center for Infectious Disease"/>
            <person name="Wu L."/>
            <person name="Ma J."/>
        </authorList>
    </citation>
    <scope>NUCLEOTIDE SEQUENCE [LARGE SCALE GENOMIC DNA]</scope>
    <source>
        <strain evidence="13">ZS-22-S1</strain>
    </source>
</reference>
<evidence type="ECO:0000256" key="9">
    <source>
        <dbReference type="SAM" id="Phobius"/>
    </source>
</evidence>
<keyword evidence="2" id="KW-1003">Cell membrane</keyword>
<protein>
    <submittedName>
        <fullName evidence="12">Acyltransferase family protein</fullName>
        <ecNumber evidence="12">2.3.1.-</ecNumber>
    </submittedName>
</protein>
<dbReference type="InterPro" id="IPR043968">
    <property type="entry name" value="SGNH"/>
</dbReference>
<dbReference type="InterPro" id="IPR050879">
    <property type="entry name" value="Acyltransferase_3"/>
</dbReference>
<dbReference type="PANTHER" id="PTHR23028:SF53">
    <property type="entry name" value="ACYL_TRANSF_3 DOMAIN-CONTAINING PROTEIN"/>
    <property type="match status" value="1"/>
</dbReference>
<dbReference type="InterPro" id="IPR002656">
    <property type="entry name" value="Acyl_transf_3_dom"/>
</dbReference>
<feature type="transmembrane region" description="Helical" evidence="9">
    <location>
        <begin position="219"/>
        <end position="237"/>
    </location>
</feature>
<dbReference type="InterPro" id="IPR036514">
    <property type="entry name" value="SGNH_hydro_sf"/>
</dbReference>
<gene>
    <name evidence="12" type="ORF">ACFPCV_14530</name>
</gene>
<proteinExistence type="predicted"/>
<evidence type="ECO:0000313" key="13">
    <source>
        <dbReference type="Proteomes" id="UP001595859"/>
    </source>
</evidence>
<evidence type="ECO:0000256" key="5">
    <source>
        <dbReference type="ARBA" id="ARBA00022989"/>
    </source>
</evidence>
<feature type="transmembrane region" description="Helical" evidence="9">
    <location>
        <begin position="96"/>
        <end position="116"/>
    </location>
</feature>
<keyword evidence="5 9" id="KW-1133">Transmembrane helix</keyword>
<dbReference type="EC" id="2.3.1.-" evidence="12"/>
<dbReference type="PANTHER" id="PTHR23028">
    <property type="entry name" value="ACETYLTRANSFERASE"/>
    <property type="match status" value="1"/>
</dbReference>
<dbReference type="EMBL" id="JBHSIS010000006">
    <property type="protein sequence ID" value="MFC4854721.1"/>
    <property type="molecule type" value="Genomic_DNA"/>
</dbReference>
<keyword evidence="7 12" id="KW-0012">Acyltransferase</keyword>
<evidence type="ECO:0000256" key="7">
    <source>
        <dbReference type="ARBA" id="ARBA00023315"/>
    </source>
</evidence>